<proteinExistence type="predicted"/>
<evidence type="ECO:0000256" key="1">
    <source>
        <dbReference type="SAM" id="MobiDB-lite"/>
    </source>
</evidence>
<protein>
    <submittedName>
        <fullName evidence="3">Uncharacterized protein</fullName>
    </submittedName>
</protein>
<keyword evidence="4" id="KW-1185">Reference proteome</keyword>
<feature type="region of interest" description="Disordered" evidence="1">
    <location>
        <begin position="321"/>
        <end position="355"/>
    </location>
</feature>
<keyword evidence="2" id="KW-1133">Transmembrane helix</keyword>
<reference evidence="3 4" key="1">
    <citation type="submission" date="2019-11" db="EMBL/GenBank/DDBJ databases">
        <authorList>
            <person name="Yuan L."/>
        </authorList>
    </citation>
    <scope>NUCLEOTIDE SEQUENCE [LARGE SCALE GENOMIC DNA]</scope>
    <source>
        <strain evidence="3 4">TRM43335</strain>
    </source>
</reference>
<name>A0A6G2B9R7_9ACTN</name>
<feature type="transmembrane region" description="Helical" evidence="2">
    <location>
        <begin position="64"/>
        <end position="85"/>
    </location>
</feature>
<comment type="caution">
    <text evidence="3">The sequence shown here is derived from an EMBL/GenBank/DDBJ whole genome shotgun (WGS) entry which is preliminary data.</text>
</comment>
<dbReference type="EMBL" id="WIXO01000001">
    <property type="protein sequence ID" value="MTE19025.1"/>
    <property type="molecule type" value="Genomic_DNA"/>
</dbReference>
<keyword evidence="2" id="KW-0472">Membrane</keyword>
<dbReference type="OrthoDB" id="3848547at2"/>
<dbReference type="AlphaFoldDB" id="A0A6G2B9R7"/>
<dbReference type="Proteomes" id="UP000473014">
    <property type="component" value="Unassembled WGS sequence"/>
</dbReference>
<feature type="compositionally biased region" description="Basic and acidic residues" evidence="1">
    <location>
        <begin position="325"/>
        <end position="336"/>
    </location>
</feature>
<evidence type="ECO:0000256" key="2">
    <source>
        <dbReference type="SAM" id="Phobius"/>
    </source>
</evidence>
<accession>A0A6G2B9R7</accession>
<evidence type="ECO:0000313" key="4">
    <source>
        <dbReference type="Proteomes" id="UP000473014"/>
    </source>
</evidence>
<keyword evidence="2" id="KW-0812">Transmembrane</keyword>
<evidence type="ECO:0000313" key="3">
    <source>
        <dbReference type="EMBL" id="MTE19025.1"/>
    </source>
</evidence>
<sequence>MTGHGNPPPEGFPGGADDEYRSTVFDESFVRAARLQEFSARERLADHEHPVRALPSGPLRGLPWQGLVLTLLIVMAFGAAVYLGARAPQEPVEPPPGRQVMHSTVVPLAPRGQVPGGAPERLFEHSPAAEFYDGASGVSLPPARDTAHFAESQVLAALTVAKEYLVESSVNPEVLTGSTERPVRILLDPDQHPQFDRSLREPADDGRHAATGWLVRFDPERTALTGEGVRVRGTMEYRETDAAALEVHTDHVFVYAVRPAEGGTDAGAGASLFTVRRELLLRFDREDLRDHHLTVERSTVRAGPMECTARPHDVLVPLTAGQRAGNDRPADTDPYARDGGAPVCGTLDPGALPTP</sequence>
<gene>
    <name evidence="3" type="ORF">F0L17_07750</name>
</gene>
<dbReference type="RefSeq" id="WP_155070491.1">
    <property type="nucleotide sequence ID" value="NZ_WIXO01000001.1"/>
</dbReference>
<organism evidence="3 4">
    <name type="scientific">Streptomyces taklimakanensis</name>
    <dbReference type="NCBI Taxonomy" id="2569853"/>
    <lineage>
        <taxon>Bacteria</taxon>
        <taxon>Bacillati</taxon>
        <taxon>Actinomycetota</taxon>
        <taxon>Actinomycetes</taxon>
        <taxon>Kitasatosporales</taxon>
        <taxon>Streptomycetaceae</taxon>
        <taxon>Streptomyces</taxon>
    </lineage>
</organism>